<evidence type="ECO:0000256" key="5">
    <source>
        <dbReference type="ARBA" id="ARBA00022833"/>
    </source>
</evidence>
<feature type="binding site" evidence="8">
    <location>
        <position position="95"/>
    </location>
    <ligand>
        <name>Zn(2+)</name>
        <dbReference type="ChEBI" id="CHEBI:29105"/>
        <label>1</label>
    </ligand>
</feature>
<dbReference type="InterPro" id="IPR013083">
    <property type="entry name" value="Znf_RING/FYVE/PHD"/>
</dbReference>
<keyword evidence="6" id="KW-0539">Nucleus</keyword>
<dbReference type="InterPro" id="IPR019786">
    <property type="entry name" value="Zinc_finger_PHD-type_CS"/>
</dbReference>
<feature type="site" description="Histone H3K4me3 binding" evidence="7">
    <location>
        <position position="105"/>
    </location>
</feature>
<reference evidence="12" key="1">
    <citation type="submission" date="2017-05" db="UniProtKB">
        <authorList>
            <consortium name="EnsemblMetazoa"/>
        </authorList>
    </citation>
    <scope>IDENTIFICATION</scope>
</reference>
<comment type="similarity">
    <text evidence="2">Belongs to the ING family.</text>
</comment>
<dbReference type="GO" id="GO:0005634">
    <property type="term" value="C:nucleus"/>
    <property type="evidence" value="ECO:0007669"/>
    <property type="project" value="UniProtKB-SubCell"/>
</dbReference>
<evidence type="ECO:0000259" key="11">
    <source>
        <dbReference type="PROSITE" id="PS50016"/>
    </source>
</evidence>
<feature type="site" description="Histone H3K4me3 binding" evidence="7">
    <location>
        <position position="94"/>
    </location>
</feature>
<evidence type="ECO:0000256" key="4">
    <source>
        <dbReference type="ARBA" id="ARBA00022771"/>
    </source>
</evidence>
<dbReference type="InterPro" id="IPR001965">
    <property type="entry name" value="Znf_PHD"/>
</dbReference>
<dbReference type="Pfam" id="PF00628">
    <property type="entry name" value="PHD"/>
    <property type="match status" value="1"/>
</dbReference>
<evidence type="ECO:0000256" key="6">
    <source>
        <dbReference type="ARBA" id="ARBA00023242"/>
    </source>
</evidence>
<dbReference type="SMART" id="SM00249">
    <property type="entry name" value="PHD"/>
    <property type="match status" value="1"/>
</dbReference>
<feature type="binding site" evidence="8">
    <location>
        <position position="122"/>
    </location>
    <ligand>
        <name>Zn(2+)</name>
        <dbReference type="ChEBI" id="CHEBI:29105"/>
        <label>1</label>
    </ligand>
</feature>
<dbReference type="Gene3D" id="3.30.40.10">
    <property type="entry name" value="Zinc/RING finger domain, C3HC4 (zinc finger)"/>
    <property type="match status" value="1"/>
</dbReference>
<dbReference type="PROSITE" id="PS50016">
    <property type="entry name" value="ZF_PHD_2"/>
    <property type="match status" value="1"/>
</dbReference>
<dbReference type="InterPro" id="IPR019787">
    <property type="entry name" value="Znf_PHD-finger"/>
</dbReference>
<feature type="region of interest" description="Disordered" evidence="10">
    <location>
        <begin position="42"/>
        <end position="64"/>
    </location>
</feature>
<comment type="subcellular location">
    <subcellularLocation>
        <location evidence="1">Nucleus</location>
    </subcellularLocation>
</comment>
<evidence type="ECO:0000256" key="7">
    <source>
        <dbReference type="PIRSR" id="PIRSR628651-50"/>
    </source>
</evidence>
<dbReference type="PROSITE" id="PS01359">
    <property type="entry name" value="ZF_PHD_1"/>
    <property type="match status" value="1"/>
</dbReference>
<feature type="binding site" evidence="8">
    <location>
        <position position="108"/>
    </location>
    <ligand>
        <name>Zn(2+)</name>
        <dbReference type="ChEBI" id="CHEBI:29105"/>
        <label>2</label>
    </ligand>
</feature>
<dbReference type="SUPFAM" id="SSF57903">
    <property type="entry name" value="FYVE/PHD zinc finger"/>
    <property type="match status" value="1"/>
</dbReference>
<evidence type="ECO:0000256" key="2">
    <source>
        <dbReference type="ARBA" id="ARBA00010210"/>
    </source>
</evidence>
<feature type="domain" description="PHD-type" evidence="11">
    <location>
        <begin position="92"/>
        <end position="141"/>
    </location>
</feature>
<feature type="binding site" evidence="8">
    <location>
        <position position="135"/>
    </location>
    <ligand>
        <name>Zn(2+)</name>
        <dbReference type="ChEBI" id="CHEBI:29105"/>
        <label>2</label>
    </ligand>
</feature>
<feature type="binding site" evidence="8">
    <location>
        <position position="119"/>
    </location>
    <ligand>
        <name>Zn(2+)</name>
        <dbReference type="ChEBI" id="CHEBI:29105"/>
        <label>1</label>
    </ligand>
</feature>
<keyword evidence="4 9" id="KW-0863">Zinc-finger</keyword>
<evidence type="ECO:0000256" key="1">
    <source>
        <dbReference type="ARBA" id="ARBA00004123"/>
    </source>
</evidence>
<organism evidence="12">
    <name type="scientific">Amphimedon queenslandica</name>
    <name type="common">Sponge</name>
    <dbReference type="NCBI Taxonomy" id="400682"/>
    <lineage>
        <taxon>Eukaryota</taxon>
        <taxon>Metazoa</taxon>
        <taxon>Porifera</taxon>
        <taxon>Demospongiae</taxon>
        <taxon>Heteroscleromorpha</taxon>
        <taxon>Haplosclerida</taxon>
        <taxon>Niphatidae</taxon>
        <taxon>Amphimedon</taxon>
    </lineage>
</organism>
<sequence>MDKYVPLLKSFFLKYVLPEVLTHQHDPNLAVSSTSTCGGSTDSTTAAANTDTNPSAIDNTTTIDTNPSTATTLANSDTSSVNADSTNTSSNKLYCICQKESSGRMIGCDNPSCDIEWFHYACVRIKRAPKGKWFCPNCIISM</sequence>
<keyword evidence="3 8" id="KW-0479">Metal-binding</keyword>
<dbReference type="OrthoDB" id="5411773at2759"/>
<dbReference type="InParanoid" id="A0A1X7SP46"/>
<feature type="compositionally biased region" description="Low complexity" evidence="10">
    <location>
        <begin position="42"/>
        <end position="56"/>
    </location>
</feature>
<dbReference type="InterPro" id="IPR011011">
    <property type="entry name" value="Znf_FYVE_PHD"/>
</dbReference>
<protein>
    <recommendedName>
        <fullName evidence="11">PHD-type domain-containing protein</fullName>
    </recommendedName>
</protein>
<feature type="site" description="Histone H3K4me3 binding" evidence="7">
    <location>
        <position position="109"/>
    </location>
</feature>
<evidence type="ECO:0000313" key="12">
    <source>
        <dbReference type="EnsemblMetazoa" id="Aqu2.1.03869_001"/>
    </source>
</evidence>
<evidence type="ECO:0000256" key="8">
    <source>
        <dbReference type="PIRSR" id="PIRSR628651-51"/>
    </source>
</evidence>
<evidence type="ECO:0000256" key="3">
    <source>
        <dbReference type="ARBA" id="ARBA00022723"/>
    </source>
</evidence>
<feature type="binding site" evidence="8">
    <location>
        <position position="138"/>
    </location>
    <ligand>
        <name>Zn(2+)</name>
        <dbReference type="ChEBI" id="CHEBI:29105"/>
        <label>2</label>
    </ligand>
</feature>
<accession>A0A1X7SP46</accession>
<dbReference type="GO" id="GO:0008270">
    <property type="term" value="F:zinc ion binding"/>
    <property type="evidence" value="ECO:0007669"/>
    <property type="project" value="UniProtKB-KW"/>
</dbReference>
<evidence type="ECO:0000256" key="10">
    <source>
        <dbReference type="SAM" id="MobiDB-lite"/>
    </source>
</evidence>
<feature type="binding site" evidence="8">
    <location>
        <position position="97"/>
    </location>
    <ligand>
        <name>Zn(2+)</name>
        <dbReference type="ChEBI" id="CHEBI:29105"/>
        <label>1</label>
    </ligand>
</feature>
<dbReference type="STRING" id="400682.A0A1X7SP46"/>
<name>A0A1X7SP46_AMPQE</name>
<dbReference type="EnsemblMetazoa" id="Aqu2.1.03869_001">
    <property type="protein sequence ID" value="Aqu2.1.03869_001"/>
    <property type="gene ID" value="Aqu2.1.03869"/>
</dbReference>
<dbReference type="CDD" id="cd15505">
    <property type="entry name" value="PHD_ING"/>
    <property type="match status" value="1"/>
</dbReference>
<dbReference type="AlphaFoldDB" id="A0A1X7SP46"/>
<feature type="site" description="Histone H3K4me3 binding" evidence="7">
    <location>
        <position position="117"/>
    </location>
</feature>
<evidence type="ECO:0000256" key="9">
    <source>
        <dbReference type="PROSITE-ProRule" id="PRU00146"/>
    </source>
</evidence>
<feature type="binding site" evidence="8">
    <location>
        <position position="113"/>
    </location>
    <ligand>
        <name>Zn(2+)</name>
        <dbReference type="ChEBI" id="CHEBI:29105"/>
        <label>2</label>
    </ligand>
</feature>
<keyword evidence="5 8" id="KW-0862">Zinc</keyword>
<proteinExistence type="inferred from homology"/>
<dbReference type="InterPro" id="IPR028651">
    <property type="entry name" value="ING_fam"/>
</dbReference>
<dbReference type="PANTHER" id="PTHR10333">
    <property type="entry name" value="INHIBITOR OF GROWTH PROTEIN"/>
    <property type="match status" value="1"/>
</dbReference>